<dbReference type="InterPro" id="IPR021760">
    <property type="entry name" value="RepC_C"/>
</dbReference>
<proteinExistence type="predicted"/>
<accession>A0A644VLD9</accession>
<dbReference type="InterPro" id="IPR005090">
    <property type="entry name" value="RepC_N"/>
</dbReference>
<comment type="caution">
    <text evidence="4">The sequence shown here is derived from an EMBL/GenBank/DDBJ whole genome shotgun (WGS) entry which is preliminary data.</text>
</comment>
<evidence type="ECO:0000313" key="4">
    <source>
        <dbReference type="EMBL" id="MPL92168.1"/>
    </source>
</evidence>
<evidence type="ECO:0000259" key="2">
    <source>
        <dbReference type="Pfam" id="PF03428"/>
    </source>
</evidence>
<dbReference type="Pfam" id="PF11800">
    <property type="entry name" value="RP-C_C"/>
    <property type="match status" value="1"/>
</dbReference>
<feature type="domain" description="Plasmid replication protein C N-terminal" evidence="2">
    <location>
        <begin position="22"/>
        <end position="167"/>
    </location>
</feature>
<sequence length="411" mass="45363">MTQALHRYFPAPEAHPVLPGRLVRDDVMKTIRPLRRALGISPARLEVLDAMIRSTDATAWTDPAAEPVCYQRQMMIAEETGFSPRMIHACERFFEEIGFLSKRVGADGSRGRFAGGAVLHGLGFSPLIERMPDLIELAAARRAAIARCDGLRRECSSARRVLARAVAELMVCAPDAPEAADAVQALAAFPERYADWSCDALEALVENTRLEAAKALEFLDLQLNRSGVSDWGFRPHIHEQTHQKPEICNGSSVHNRPARKRAADYPYGAEPDGPAHCCENKCEVDLPSHKPQPTESFSPRQLRGAAGNDFRFYLDAFAGDRLPNELDFILAAQRMLPELAINPAIWDRAAAQMGELRAALCVLVIDARRFDPVRPIRSAGASLQSFLALDRAGKLNLSGSVIGLIERRRNQ</sequence>
<reference evidence="4" key="1">
    <citation type="submission" date="2019-08" db="EMBL/GenBank/DDBJ databases">
        <authorList>
            <person name="Kucharzyk K."/>
            <person name="Murdoch R.W."/>
            <person name="Higgins S."/>
            <person name="Loffler F."/>
        </authorList>
    </citation>
    <scope>NUCLEOTIDE SEQUENCE</scope>
</reference>
<gene>
    <name evidence="4" type="ORF">SDC9_38265</name>
</gene>
<name>A0A644VLD9_9ZZZZ</name>
<dbReference type="Pfam" id="PF03428">
    <property type="entry name" value="RP-C"/>
    <property type="match status" value="1"/>
</dbReference>
<evidence type="ECO:0000259" key="3">
    <source>
        <dbReference type="Pfam" id="PF11800"/>
    </source>
</evidence>
<feature type="domain" description="Plasmid replication protein C C-terminal" evidence="3">
    <location>
        <begin position="317"/>
        <end position="406"/>
    </location>
</feature>
<feature type="region of interest" description="Disordered" evidence="1">
    <location>
        <begin position="242"/>
        <end position="264"/>
    </location>
</feature>
<organism evidence="4">
    <name type="scientific">bioreactor metagenome</name>
    <dbReference type="NCBI Taxonomy" id="1076179"/>
    <lineage>
        <taxon>unclassified sequences</taxon>
        <taxon>metagenomes</taxon>
        <taxon>ecological metagenomes</taxon>
    </lineage>
</organism>
<evidence type="ECO:0000256" key="1">
    <source>
        <dbReference type="SAM" id="MobiDB-lite"/>
    </source>
</evidence>
<protein>
    <submittedName>
        <fullName evidence="4">Uncharacterized protein</fullName>
    </submittedName>
</protein>
<dbReference type="AlphaFoldDB" id="A0A644VLD9"/>
<dbReference type="EMBL" id="VSSQ01000349">
    <property type="protein sequence ID" value="MPL92168.1"/>
    <property type="molecule type" value="Genomic_DNA"/>
</dbReference>